<reference evidence="1" key="1">
    <citation type="journal article" date="2020" name="Stud. Mycol.">
        <title>101 Dothideomycetes genomes: a test case for predicting lifestyles and emergence of pathogens.</title>
        <authorList>
            <person name="Haridas S."/>
            <person name="Albert R."/>
            <person name="Binder M."/>
            <person name="Bloem J."/>
            <person name="Labutti K."/>
            <person name="Salamov A."/>
            <person name="Andreopoulos B."/>
            <person name="Baker S."/>
            <person name="Barry K."/>
            <person name="Bills G."/>
            <person name="Bluhm B."/>
            <person name="Cannon C."/>
            <person name="Castanera R."/>
            <person name="Culley D."/>
            <person name="Daum C."/>
            <person name="Ezra D."/>
            <person name="Gonzalez J."/>
            <person name="Henrissat B."/>
            <person name="Kuo A."/>
            <person name="Liang C."/>
            <person name="Lipzen A."/>
            <person name="Lutzoni F."/>
            <person name="Magnuson J."/>
            <person name="Mondo S."/>
            <person name="Nolan M."/>
            <person name="Ohm R."/>
            <person name="Pangilinan J."/>
            <person name="Park H.-J."/>
            <person name="Ramirez L."/>
            <person name="Alfaro M."/>
            <person name="Sun H."/>
            <person name="Tritt A."/>
            <person name="Yoshinaga Y."/>
            <person name="Zwiers L.-H."/>
            <person name="Turgeon B."/>
            <person name="Goodwin S."/>
            <person name="Spatafora J."/>
            <person name="Crous P."/>
            <person name="Grigoriev I."/>
        </authorList>
    </citation>
    <scope>NUCLEOTIDE SEQUENCE</scope>
    <source>
        <strain evidence="1">CBS 525.71</strain>
    </source>
</reference>
<evidence type="ECO:0000313" key="1">
    <source>
        <dbReference type="EMBL" id="KAF2624541.1"/>
    </source>
</evidence>
<dbReference type="Proteomes" id="UP000799754">
    <property type="component" value="Unassembled WGS sequence"/>
</dbReference>
<accession>A0ACB6RRL3</accession>
<comment type="caution">
    <text evidence="1">The sequence shown here is derived from an EMBL/GenBank/DDBJ whole genome shotgun (WGS) entry which is preliminary data.</text>
</comment>
<keyword evidence="2" id="KW-1185">Reference proteome</keyword>
<name>A0ACB6RRL3_9PLEO</name>
<dbReference type="EMBL" id="MU006730">
    <property type="protein sequence ID" value="KAF2624541.1"/>
    <property type="molecule type" value="Genomic_DNA"/>
</dbReference>
<proteinExistence type="predicted"/>
<protein>
    <submittedName>
        <fullName evidence="1">Uncharacterized protein</fullName>
    </submittedName>
</protein>
<gene>
    <name evidence="1" type="ORF">BU25DRAFT_493528</name>
</gene>
<sequence>MATPYSRSNSSGALNSGPSRTLLQQLLEEINGASSPRKVRNESPLQSPASTRSWSSSQNHSPSVWVGGSSAQDACDKLRAADEARQRMVAANSIDGAPNMQTPTLRLDTSGLEMQDTTLDEHERRPVSGLHRTPDPVRYPHDYMQHMMKGSPLSMTVGLSPATQGHDDTPFHLQASPFGNAVPQPLSPLIFTDVYFDSSSSLSPQTETTASPTEAPTSAATVYTAEEPRTPSIDGTRKRTHFFDDSTPEVSPQKRRTVTLPDIRSDAYSKMAIDAPHCFIGIGGDNRCVLRDETFTERAPTPRVPINLSTNDALPELSSFRPTVADPQGQPQLNIPPQRPARSFTSPVEPASPAVPDTPAWMRPMHLIDTGGKSIYMNAHDDGPIRHALCLYCFRTHGDFRKVHRHGYESCGRTEVLDSHYWESDTWPEDSSDDSTASDR</sequence>
<evidence type="ECO:0000313" key="2">
    <source>
        <dbReference type="Proteomes" id="UP000799754"/>
    </source>
</evidence>
<organism evidence="1 2">
    <name type="scientific">Macroventuria anomochaeta</name>
    <dbReference type="NCBI Taxonomy" id="301207"/>
    <lineage>
        <taxon>Eukaryota</taxon>
        <taxon>Fungi</taxon>
        <taxon>Dikarya</taxon>
        <taxon>Ascomycota</taxon>
        <taxon>Pezizomycotina</taxon>
        <taxon>Dothideomycetes</taxon>
        <taxon>Pleosporomycetidae</taxon>
        <taxon>Pleosporales</taxon>
        <taxon>Pleosporineae</taxon>
        <taxon>Didymellaceae</taxon>
        <taxon>Macroventuria</taxon>
    </lineage>
</organism>